<dbReference type="EMBL" id="JAQMWT010000526">
    <property type="protein sequence ID" value="KAJ8600214.1"/>
    <property type="molecule type" value="Genomic_DNA"/>
</dbReference>
<dbReference type="Gene3D" id="3.10.180.50">
    <property type="match status" value="1"/>
</dbReference>
<evidence type="ECO:0000256" key="5">
    <source>
        <dbReference type="ARBA" id="ARBA00035013"/>
    </source>
</evidence>
<dbReference type="InterPro" id="IPR009770">
    <property type="entry name" value="HGLS"/>
</dbReference>
<dbReference type="AlphaFoldDB" id="A0AAD7UAL5"/>
<evidence type="ECO:0000256" key="7">
    <source>
        <dbReference type="ARBA" id="ARBA00035045"/>
    </source>
</evidence>
<keyword evidence="3" id="KW-0560">Oxidoreductase</keyword>
<reference evidence="8" key="1">
    <citation type="submission" date="2023-01" db="EMBL/GenBank/DDBJ databases">
        <title>Metagenome sequencing of chrysophaentin producing Chrysophaeum taylorii.</title>
        <authorList>
            <person name="Davison J."/>
            <person name="Bewley C."/>
        </authorList>
    </citation>
    <scope>NUCLEOTIDE SEQUENCE</scope>
    <source>
        <strain evidence="8">NIES-1699</strain>
    </source>
</reference>
<evidence type="ECO:0000256" key="2">
    <source>
        <dbReference type="ARBA" id="ARBA00022964"/>
    </source>
</evidence>
<evidence type="ECO:0000313" key="8">
    <source>
        <dbReference type="EMBL" id="KAJ8600214.1"/>
    </source>
</evidence>
<keyword evidence="9" id="KW-1185">Reference proteome</keyword>
<dbReference type="EC" id="1.13.11.93" evidence="6"/>
<evidence type="ECO:0000256" key="6">
    <source>
        <dbReference type="ARBA" id="ARBA00035023"/>
    </source>
</evidence>
<keyword evidence="4" id="KW-0408">Iron</keyword>
<accession>A0AAD7UAL5</accession>
<protein>
    <recommendedName>
        <fullName evidence="6">2-oxoadipate dioxygenase/decarboxylase</fullName>
        <ecNumber evidence="6">1.13.11.93</ecNumber>
    </recommendedName>
    <alternativeName>
        <fullName evidence="7">2-hydroxyglutarate synthase</fullName>
    </alternativeName>
</protein>
<dbReference type="PANTHER" id="PTHR31136:SF5">
    <property type="entry name" value="2-OXOADIPATE DIOXYGENASE_DECARBOXYLASE, CHLOROPLASTIC"/>
    <property type="match status" value="1"/>
</dbReference>
<evidence type="ECO:0000256" key="4">
    <source>
        <dbReference type="ARBA" id="ARBA00023004"/>
    </source>
</evidence>
<dbReference type="Proteomes" id="UP001230188">
    <property type="component" value="Unassembled WGS sequence"/>
</dbReference>
<comment type="cofactor">
    <cofactor evidence="1">
        <name>Fe(2+)</name>
        <dbReference type="ChEBI" id="CHEBI:29033"/>
    </cofactor>
</comment>
<dbReference type="PANTHER" id="PTHR31136">
    <property type="entry name" value="DUF1338 DOMAIN-CONTAINING PROTEIN"/>
    <property type="match status" value="1"/>
</dbReference>
<evidence type="ECO:0000313" key="9">
    <source>
        <dbReference type="Proteomes" id="UP001230188"/>
    </source>
</evidence>
<proteinExistence type="inferred from homology"/>
<dbReference type="Pfam" id="PF07063">
    <property type="entry name" value="HGLS"/>
    <property type="match status" value="1"/>
</dbReference>
<comment type="similarity">
    <text evidence="5">Belongs to the 2-oxoadipate dioxygenase/decarboxylase family.</text>
</comment>
<organism evidence="8 9">
    <name type="scientific">Chrysophaeum taylorii</name>
    <dbReference type="NCBI Taxonomy" id="2483200"/>
    <lineage>
        <taxon>Eukaryota</taxon>
        <taxon>Sar</taxon>
        <taxon>Stramenopiles</taxon>
        <taxon>Ochrophyta</taxon>
        <taxon>Pelagophyceae</taxon>
        <taxon>Pelagomonadales</taxon>
        <taxon>Pelagomonadaceae</taxon>
        <taxon>Chrysophaeum</taxon>
    </lineage>
</organism>
<sequence length="295" mass="32247">MFRVRKLHLYGERSRAKDLLETYVGAAQPTEGTALHASLGRERIGAIHHLALRGIKFEDGRHTLERTFAGALEAAGYVPARSGDMPAIDGSFIEWFPPGAPAVGLPEDPYVFTSMVHVDQLAPEAQAVLRALKPWLLGEQSRSDDDELPLSVGDYDILKQCSQYAAWHVTNTFIVPQQDAVNHLAYCLNDGSHADLTTCVEVNDFLVAKGWTLNTYAGRTVQAVEDETGYVFRQSSVVASPMTATFLGGGTRTIPGLFHEFVEHPMTLPFRGFSNAQALFSSTKQVQDELPAAAS</sequence>
<keyword evidence="2" id="KW-0223">Dioxygenase</keyword>
<dbReference type="SMART" id="SM01150">
    <property type="entry name" value="DUF1338"/>
    <property type="match status" value="1"/>
</dbReference>
<dbReference type="GO" id="GO:0051213">
    <property type="term" value="F:dioxygenase activity"/>
    <property type="evidence" value="ECO:0007669"/>
    <property type="project" value="UniProtKB-KW"/>
</dbReference>
<name>A0AAD7UAL5_9STRA</name>
<evidence type="ECO:0000256" key="1">
    <source>
        <dbReference type="ARBA" id="ARBA00001954"/>
    </source>
</evidence>
<gene>
    <name evidence="8" type="ORF">CTAYLR_001925</name>
</gene>
<comment type="caution">
    <text evidence="8">The sequence shown here is derived from an EMBL/GenBank/DDBJ whole genome shotgun (WGS) entry which is preliminary data.</text>
</comment>
<evidence type="ECO:0000256" key="3">
    <source>
        <dbReference type="ARBA" id="ARBA00023002"/>
    </source>
</evidence>